<dbReference type="RefSeq" id="WP_286271256.1">
    <property type="nucleotide sequence ID" value="NZ_CP135990.1"/>
</dbReference>
<proteinExistence type="predicted"/>
<dbReference type="EMBL" id="CP135990">
    <property type="protein sequence ID" value="WPA90686.1"/>
    <property type="molecule type" value="Genomic_DNA"/>
</dbReference>
<feature type="region of interest" description="Disordered" evidence="1">
    <location>
        <begin position="955"/>
        <end position="978"/>
    </location>
</feature>
<name>A0ABZ0MX59_9GAMM</name>
<evidence type="ECO:0008006" key="4">
    <source>
        <dbReference type="Google" id="ProtNLM"/>
    </source>
</evidence>
<reference evidence="2 3" key="1">
    <citation type="submission" date="2023-09" db="EMBL/GenBank/DDBJ databases">
        <title>Genomic Revisitation and Reclassification of the Genus Providencia.</title>
        <authorList>
            <person name="Dong X."/>
        </authorList>
    </citation>
    <scope>NUCLEOTIDE SEQUENCE [LARGE SCALE GENOMIC DNA]</scope>
    <source>
        <strain evidence="2 3">D4759</strain>
    </source>
</reference>
<sequence length="1015" mass="112499">MPIVPTYKEQQVSSSPLPNNGFSVQSSPEHFGAGIGQVAEQYAGVFAEAKQRANVALAQDASLQLRQKANELMNDPRNGLLAKQGKNAIGKGYEFEQAFDNAAGEIAVTLQDDAIKSMFAQQAKEMRLQFSSQANKHEMGQIQSFEQEQYEATKKINSESASALYADNNAYVSAHRQVFNQIEEYGLARGWSDEKIIAEKQEFKTATAKRAIENQIGSDYMQFMQQNGEPSDNGGVSRSSAYYGGSVGSTKGMVEQGNINLLNRPTVKNKDGSISTVRTISIGTDQGEVLIPTVSDDGRLLSDDEAIALFEETGNHLGVFDNPDDATAYAESLHNQQDYFYSQNGDDKRKARGLRNNNPGNIEFSKENNWVGQLGSDGRFVQFETPEHGIRALGKNLLSYSRQGYVTPEQIITRWAPPGKIDKNDTEAYIKFVSEYIGVDRDVPLDLTDLNTLTKITMAIITQENKGHKIDYTPEQISNGMQSALGLTSLPKSDRQPKRLTGSVAFDALDESDQAKYLKQAEQMDKQRQQQLQTELGTTISDSYAAWENGLDAPNAPSEKTIISAFGYDKGTAMIADMREAKRYAGLISAAKDMTPQAQRSLLNSIMPDPSESNYASKMQRWEKFGKFVDSNIKAQDKVFSANRLQLSIQNNFPLDPNDKSNQDAADNYFANSIESSFNIRDENSLNAVAEISSRTGIIPSQIKSKLVTGSTSRNPELVIPMAKMYGQIFDNNPSAINGLSTDAMAYYGKIYDLTRSGMDSEKAIDIAYNLTYEQNDRTKAIIAEQMRDKKYSKERDKAAQGNINSFFALGGFSSPNVTKPSISNREYMRDYQTLYDANFASTGGDPDLAKKMTDAQVKKTWGVTSINGKDEVMRYAPEAVYGTNESGAGNWIIGQWQEEQKQLKSKVFGGMPGDAEFVLVPDAVTARDYSYAIMLKQTGSDGIPMFTPFLGDSGMPSRFKPEQSSSPMYREVMDKRQKTYQEAKKEREILEGNAKPDPIDYGFSNTLNTMFGRE</sequence>
<feature type="region of interest" description="Disordered" evidence="1">
    <location>
        <begin position="1"/>
        <end position="25"/>
    </location>
</feature>
<evidence type="ECO:0000256" key="1">
    <source>
        <dbReference type="SAM" id="MobiDB-lite"/>
    </source>
</evidence>
<accession>A0ABZ0MX59</accession>
<organism evidence="2 3">
    <name type="scientific">Providencia zhijiangensis</name>
    <dbReference type="NCBI Taxonomy" id="3053982"/>
    <lineage>
        <taxon>Bacteria</taxon>
        <taxon>Pseudomonadati</taxon>
        <taxon>Pseudomonadota</taxon>
        <taxon>Gammaproteobacteria</taxon>
        <taxon>Enterobacterales</taxon>
        <taxon>Morganellaceae</taxon>
        <taxon>Providencia</taxon>
    </lineage>
</organism>
<evidence type="ECO:0000313" key="2">
    <source>
        <dbReference type="EMBL" id="WPA90686.1"/>
    </source>
</evidence>
<protein>
    <recommendedName>
        <fullName evidence="4">Internal virion protein C</fullName>
    </recommendedName>
</protein>
<gene>
    <name evidence="2" type="ORF">QS795_009260</name>
</gene>
<evidence type="ECO:0000313" key="3">
    <source>
        <dbReference type="Proteomes" id="UP001302443"/>
    </source>
</evidence>
<keyword evidence="3" id="KW-1185">Reference proteome</keyword>
<feature type="compositionally biased region" description="Polar residues" evidence="1">
    <location>
        <begin position="8"/>
        <end position="25"/>
    </location>
</feature>
<dbReference type="Proteomes" id="UP001302443">
    <property type="component" value="Chromosome"/>
</dbReference>